<gene>
    <name evidence="1" type="ORF">DF3PA_170066</name>
</gene>
<protein>
    <submittedName>
        <fullName evidence="1">Uncharacterized protein</fullName>
    </submittedName>
</protein>
<evidence type="ECO:0000313" key="2">
    <source>
        <dbReference type="Proteomes" id="UP000326641"/>
    </source>
</evidence>
<comment type="caution">
    <text evidence="1">The sequence shown here is derived from an EMBL/GenBank/DDBJ whole genome shotgun (WGS) entry which is preliminary data.</text>
</comment>
<proteinExistence type="predicted"/>
<dbReference type="Proteomes" id="UP000326641">
    <property type="component" value="Unassembled WGS sequence"/>
</dbReference>
<organism evidence="1 2">
    <name type="scientific">Candidatus Defluviicoccus seviourii</name>
    <dbReference type="NCBI Taxonomy" id="2565273"/>
    <lineage>
        <taxon>Bacteria</taxon>
        <taxon>Pseudomonadati</taxon>
        <taxon>Pseudomonadota</taxon>
        <taxon>Alphaproteobacteria</taxon>
        <taxon>Rhodospirillales</taxon>
        <taxon>Rhodospirillaceae</taxon>
        <taxon>Defluviicoccus</taxon>
    </lineage>
</organism>
<name>A0A564WBW1_9PROT</name>
<dbReference type="AlphaFoldDB" id="A0A564WBW1"/>
<sequence length="44" mass="5203">MPWKESSVMEERLRFIARLLENEPRYLGCAPDPRDRTGKGFRHG</sequence>
<evidence type="ECO:0000313" key="1">
    <source>
        <dbReference type="EMBL" id="VUX45965.1"/>
    </source>
</evidence>
<accession>A0A564WBW1</accession>
<reference evidence="1" key="1">
    <citation type="submission" date="2018-11" db="EMBL/GenBank/DDBJ databases">
        <authorList>
            <person name="Onetto C."/>
        </authorList>
    </citation>
    <scope>NUCLEOTIDE SEQUENCE [LARGE SCALE GENOMIC DNA]</scope>
</reference>
<keyword evidence="2" id="KW-1185">Reference proteome</keyword>
<dbReference type="EMBL" id="UXAT02000009">
    <property type="protein sequence ID" value="VUX45965.1"/>
    <property type="molecule type" value="Genomic_DNA"/>
</dbReference>